<comment type="caution">
    <text evidence="1">The sequence shown here is derived from an EMBL/GenBank/DDBJ whole genome shotgun (WGS) entry which is preliminary data.</text>
</comment>
<gene>
    <name evidence="1" type="ORF">Lreu23DRAFT_3132</name>
</gene>
<evidence type="ECO:0000313" key="1">
    <source>
        <dbReference type="EMBL" id="EDX41621.1"/>
    </source>
</evidence>
<evidence type="ECO:0000313" key="2">
    <source>
        <dbReference type="Proteomes" id="UP000003853"/>
    </source>
</evidence>
<dbReference type="PATRIC" id="fig|349123.13.peg.134"/>
<reference evidence="2" key="1">
    <citation type="submission" date="2008-06" db="EMBL/GenBank/DDBJ databases">
        <title>Permanent draft sequence of Lactobacillus reuteri 100-23.</title>
        <authorList>
            <consortium name="US DOE Joint Genome Institute"/>
            <person name="Copeland A."/>
            <person name="Lucas S."/>
            <person name="Lapidus A."/>
            <person name="Barry K."/>
            <person name="Detter J.C."/>
            <person name="Glavina del Rio T."/>
            <person name="Hammon N."/>
            <person name="Israni S."/>
            <person name="Dalin E."/>
            <person name="Tice H."/>
            <person name="Pitluck S."/>
            <person name="Sun H."/>
            <person name="Schmutz J."/>
            <person name="Larimer F."/>
            <person name="Land M."/>
            <person name="Hauser L."/>
            <person name="Walter J."/>
            <person name="Heng N.C.K."/>
            <person name="Tannock G.W."/>
            <person name="Richardson P."/>
        </authorList>
    </citation>
    <scope>NUCLEOTIDE SEQUENCE [LARGE SCALE GENOMIC DNA]</scope>
    <source>
        <strain evidence="2">DSM 17509 / CIP 109821 / 100-23</strain>
    </source>
</reference>
<dbReference type="RefSeq" id="WP_003665980.1">
    <property type="nucleotide sequence ID" value="NZ_AAPZ02000002.1"/>
</dbReference>
<organism evidence="1 2">
    <name type="scientific">Limosilactobacillus reuteri subsp. rodentium (strain DSM 17509 / CIP 109821 / 100-23)</name>
    <name type="common">Lactobacillus reuteri</name>
    <dbReference type="NCBI Taxonomy" id="349123"/>
    <lineage>
        <taxon>Bacteria</taxon>
        <taxon>Bacillati</taxon>
        <taxon>Bacillota</taxon>
        <taxon>Bacilli</taxon>
        <taxon>Lactobacillales</taxon>
        <taxon>Lactobacillaceae</taxon>
        <taxon>Limosilactobacillus</taxon>
    </lineage>
</organism>
<proteinExistence type="predicted"/>
<name>B3XQ20_LIMR1</name>
<accession>B3XQ20</accession>
<dbReference type="EMBL" id="AAPZ02000002">
    <property type="protein sequence ID" value="EDX41621.1"/>
    <property type="molecule type" value="Genomic_DNA"/>
</dbReference>
<sequence length="86" mass="9641">MGKIKIVPKSDVLNKMIDDPSDVLIGLVNEKINKAAESGKRSIDISIDEGLTQKNYLLLSEKIRAAGYDVFNQYANGNIFRLDVEW</sequence>
<dbReference type="Proteomes" id="UP000003853">
    <property type="component" value="Unassembled WGS sequence"/>
</dbReference>
<dbReference type="AlphaFoldDB" id="B3XQ20"/>
<protein>
    <submittedName>
        <fullName evidence="1">Uncharacterized protein</fullName>
    </submittedName>
</protein>